<evidence type="ECO:0000256" key="6">
    <source>
        <dbReference type="SAM" id="MobiDB-lite"/>
    </source>
</evidence>
<feature type="domain" description="Phage shock protein PspC N-terminal" evidence="8">
    <location>
        <begin position="104"/>
        <end position="166"/>
    </location>
</feature>
<dbReference type="InterPro" id="IPR021255">
    <property type="entry name" value="DUF2807"/>
</dbReference>
<evidence type="ECO:0000259" key="8">
    <source>
        <dbReference type="Pfam" id="PF04024"/>
    </source>
</evidence>
<protein>
    <submittedName>
        <fullName evidence="11">DUF2807 domain-containing protein</fullName>
    </submittedName>
</protein>
<dbReference type="InterPro" id="IPR007168">
    <property type="entry name" value="Phageshock_PspC_N"/>
</dbReference>
<sequence length="628" mass="68994">MKQTLTVNLNGIAFHIDQDAYQKLNDYLTQVRAHLNVNDDKDEIIADIEARIGEVFTEKLRQKRQEVVNMEMVQEIIDMLGQPTDYSDEASEEQAEPENKKHKKRFYRDEENGMIGGVAAGLAAYLGWDMVWVRLGMALFCGLLLFFSFQVWPIFIYLLVWLIAPAAKSTAQKLEMRGEKVTIDNIASQVEKNTEENKAAKTISKVAGVIAKIIFFCIIGFFGLIGLIVLFTVGIALLATLFGLGSAGMGLGIAGMALPFEWNWAAFGVAPWQITVITVSGILLVICPIIIIIGGLISLISKRKWTSKSFNISFLVVWFIALSALTFSCFYSSGIREVGKQILKGSDNIEETIEEIIEDSCYTPTGNANCTANITPVSFGQVNCADPYKNTEGQIIKTDLPAFNHIRLKGPIQLTLQQNQNRIVTVSHYDKEPIITVKNGTLYIENTSVDQDESLFQWLKSNKDIKAVVVTLSTDLHQIDRIEASKASDILIADTLYSPQLYMELNGASQLKGAICAELFKIEASGASNIESYIEANEVDFEVSGVSNMNLKGKAGKVNYEASGASNISAKNLHANACTIECSGASAAEIYASESLDIDVSGMSHVSYSGQPKQLNENSSGMSVIERE</sequence>
<dbReference type="PANTHER" id="PTHR33885">
    <property type="entry name" value="PHAGE SHOCK PROTEIN C"/>
    <property type="match status" value="1"/>
</dbReference>
<feature type="domain" description="Putative auto-transporter adhesin head GIN" evidence="9">
    <location>
        <begin position="402"/>
        <end position="612"/>
    </location>
</feature>
<evidence type="ECO:0000256" key="3">
    <source>
        <dbReference type="ARBA" id="ARBA00022692"/>
    </source>
</evidence>
<dbReference type="EMBL" id="JADIMG010000028">
    <property type="protein sequence ID" value="MBO8459210.1"/>
    <property type="molecule type" value="Genomic_DNA"/>
</dbReference>
<dbReference type="PANTHER" id="PTHR33885:SF3">
    <property type="entry name" value="PHAGE SHOCK PROTEIN C"/>
    <property type="match status" value="1"/>
</dbReference>
<evidence type="ECO:0000256" key="1">
    <source>
        <dbReference type="ARBA" id="ARBA00004162"/>
    </source>
</evidence>
<evidence type="ECO:0000313" key="12">
    <source>
        <dbReference type="Proteomes" id="UP000823641"/>
    </source>
</evidence>
<evidence type="ECO:0000256" key="7">
    <source>
        <dbReference type="SAM" id="Phobius"/>
    </source>
</evidence>
<dbReference type="InterPro" id="IPR054321">
    <property type="entry name" value="PspC-rel_TM"/>
</dbReference>
<evidence type="ECO:0000259" key="9">
    <source>
        <dbReference type="Pfam" id="PF10988"/>
    </source>
</evidence>
<feature type="domain" description="PspC-related transmembrane region" evidence="10">
    <location>
        <begin position="194"/>
        <end position="328"/>
    </location>
</feature>
<evidence type="ECO:0000256" key="2">
    <source>
        <dbReference type="ARBA" id="ARBA00022475"/>
    </source>
</evidence>
<feature type="region of interest" description="Disordered" evidence="6">
    <location>
        <begin position="607"/>
        <end position="628"/>
    </location>
</feature>
<feature type="transmembrane region" description="Helical" evidence="7">
    <location>
        <begin position="312"/>
        <end position="333"/>
    </location>
</feature>
<evidence type="ECO:0000313" key="11">
    <source>
        <dbReference type="EMBL" id="MBO8459210.1"/>
    </source>
</evidence>
<accession>A0A9D9HSJ6</accession>
<gene>
    <name evidence="11" type="ORF">IAA73_02610</name>
</gene>
<feature type="compositionally biased region" description="Polar residues" evidence="6">
    <location>
        <begin position="607"/>
        <end position="622"/>
    </location>
</feature>
<evidence type="ECO:0000259" key="10">
    <source>
        <dbReference type="Pfam" id="PF22571"/>
    </source>
</evidence>
<name>A0A9D9HSJ6_9BACT</name>
<dbReference type="GO" id="GO:0005886">
    <property type="term" value="C:plasma membrane"/>
    <property type="evidence" value="ECO:0007669"/>
    <property type="project" value="UniProtKB-SubCell"/>
</dbReference>
<reference evidence="11" key="2">
    <citation type="journal article" date="2021" name="PeerJ">
        <title>Extensive microbial diversity within the chicken gut microbiome revealed by metagenomics and culture.</title>
        <authorList>
            <person name="Gilroy R."/>
            <person name="Ravi A."/>
            <person name="Getino M."/>
            <person name="Pursley I."/>
            <person name="Horton D.L."/>
            <person name="Alikhan N.F."/>
            <person name="Baker D."/>
            <person name="Gharbi K."/>
            <person name="Hall N."/>
            <person name="Watson M."/>
            <person name="Adriaenssens E.M."/>
            <person name="Foster-Nyarko E."/>
            <person name="Jarju S."/>
            <person name="Secka A."/>
            <person name="Antonio M."/>
            <person name="Oren A."/>
            <person name="Chaudhuri R.R."/>
            <person name="La Ragione R."/>
            <person name="Hildebrand F."/>
            <person name="Pallen M.J."/>
        </authorList>
    </citation>
    <scope>NUCLEOTIDE SEQUENCE</scope>
    <source>
        <strain evidence="11">G3-3990</strain>
    </source>
</reference>
<feature type="transmembrane region" description="Helical" evidence="7">
    <location>
        <begin position="137"/>
        <end position="164"/>
    </location>
</feature>
<reference evidence="11" key="1">
    <citation type="submission" date="2020-10" db="EMBL/GenBank/DDBJ databases">
        <authorList>
            <person name="Gilroy R."/>
        </authorList>
    </citation>
    <scope>NUCLEOTIDE SEQUENCE</scope>
    <source>
        <strain evidence="11">G3-3990</strain>
    </source>
</reference>
<dbReference type="Pfam" id="PF10988">
    <property type="entry name" value="DUF2807"/>
    <property type="match status" value="1"/>
</dbReference>
<keyword evidence="3 7" id="KW-0812">Transmembrane</keyword>
<dbReference type="Gene3D" id="2.160.20.120">
    <property type="match status" value="1"/>
</dbReference>
<comment type="subcellular location">
    <subcellularLocation>
        <location evidence="1">Cell membrane</location>
        <topology evidence="1">Single-pass membrane protein</topology>
    </subcellularLocation>
</comment>
<keyword evidence="2" id="KW-1003">Cell membrane</keyword>
<dbReference type="Pfam" id="PF04024">
    <property type="entry name" value="PspC"/>
    <property type="match status" value="1"/>
</dbReference>
<organism evidence="11 12">
    <name type="scientific">Candidatus Gallipaludibacter merdavium</name>
    <dbReference type="NCBI Taxonomy" id="2840839"/>
    <lineage>
        <taxon>Bacteria</taxon>
        <taxon>Pseudomonadati</taxon>
        <taxon>Bacteroidota</taxon>
        <taxon>Bacteroidia</taxon>
        <taxon>Bacteroidales</taxon>
        <taxon>Candidatus Gallipaludibacter</taxon>
    </lineage>
</organism>
<feature type="transmembrane region" description="Helical" evidence="7">
    <location>
        <begin position="272"/>
        <end position="300"/>
    </location>
</feature>
<feature type="transmembrane region" description="Helical" evidence="7">
    <location>
        <begin position="113"/>
        <end position="131"/>
    </location>
</feature>
<keyword evidence="4 7" id="KW-1133">Transmembrane helix</keyword>
<dbReference type="AlphaFoldDB" id="A0A9D9HSJ6"/>
<dbReference type="Pfam" id="PF22571">
    <property type="entry name" value="LiaI-LiaF-TM_PspC"/>
    <property type="match status" value="1"/>
</dbReference>
<evidence type="ECO:0000256" key="4">
    <source>
        <dbReference type="ARBA" id="ARBA00022989"/>
    </source>
</evidence>
<keyword evidence="5 7" id="KW-0472">Membrane</keyword>
<dbReference type="Proteomes" id="UP000823641">
    <property type="component" value="Unassembled WGS sequence"/>
</dbReference>
<proteinExistence type="predicted"/>
<feature type="transmembrane region" description="Helical" evidence="7">
    <location>
        <begin position="213"/>
        <end position="242"/>
    </location>
</feature>
<dbReference type="InterPro" id="IPR052027">
    <property type="entry name" value="PspC"/>
</dbReference>
<evidence type="ECO:0000256" key="5">
    <source>
        <dbReference type="ARBA" id="ARBA00023136"/>
    </source>
</evidence>
<comment type="caution">
    <text evidence="11">The sequence shown here is derived from an EMBL/GenBank/DDBJ whole genome shotgun (WGS) entry which is preliminary data.</text>
</comment>